<dbReference type="PhylomeDB" id="A0A0G4HNU9"/>
<evidence type="ECO:0000256" key="8">
    <source>
        <dbReference type="ARBA" id="ARBA00022837"/>
    </source>
</evidence>
<dbReference type="GO" id="GO:0005262">
    <property type="term" value="F:calcium channel activity"/>
    <property type="evidence" value="ECO:0007669"/>
    <property type="project" value="UniProtKB-KW"/>
</dbReference>
<evidence type="ECO:0000256" key="11">
    <source>
        <dbReference type="ARBA" id="ARBA00023065"/>
    </source>
</evidence>
<organism evidence="16">
    <name type="scientific">Chromera velia CCMP2878</name>
    <dbReference type="NCBI Taxonomy" id="1169474"/>
    <lineage>
        <taxon>Eukaryota</taxon>
        <taxon>Sar</taxon>
        <taxon>Alveolata</taxon>
        <taxon>Colpodellida</taxon>
        <taxon>Chromeraceae</taxon>
        <taxon>Chromera</taxon>
    </lineage>
</organism>
<comment type="subcellular location">
    <subcellularLocation>
        <location evidence="1">Endoplasmic reticulum membrane</location>
        <topology evidence="1">Multi-pass membrane protein</topology>
    </subcellularLocation>
</comment>
<sequence>MEARSHGGYSKMNTVAVLLATLILQGFCEAINYFLVYSQEKYKSLKEDIARLEKKGKGAKKKEVVTAAASKKSAKREKVARSHDGPLKKLQQEMGAFRMRSGLVVAVVSLVGFSYLRSKFTGVVVAKLPFEPFPFFARMTHMGIEGDDLTDCSMAFLYTLSIAAFRSIVLRAFGIGSPGDMASGMWEQVQEAQARLGVKPQ</sequence>
<dbReference type="Pfam" id="PF01956">
    <property type="entry name" value="EMC3_TMCO1"/>
    <property type="match status" value="1"/>
</dbReference>
<dbReference type="PANTHER" id="PTHR20917">
    <property type="entry name" value="PNAS-RELATED"/>
    <property type="match status" value="1"/>
</dbReference>
<name>A0A0G4HNU9_9ALVE</name>
<dbReference type="SMART" id="SM01415">
    <property type="entry name" value="DUF106"/>
    <property type="match status" value="1"/>
</dbReference>
<evidence type="ECO:0000256" key="5">
    <source>
        <dbReference type="ARBA" id="ARBA00022673"/>
    </source>
</evidence>
<evidence type="ECO:0000256" key="9">
    <source>
        <dbReference type="ARBA" id="ARBA00022989"/>
    </source>
</evidence>
<reference evidence="16" key="1">
    <citation type="submission" date="2014-11" db="EMBL/GenBank/DDBJ databases">
        <authorList>
            <person name="Otto D Thomas"/>
            <person name="Naeem Raeece"/>
        </authorList>
    </citation>
    <scope>NUCLEOTIDE SEQUENCE</scope>
</reference>
<keyword evidence="12 15" id="KW-0472">Membrane</keyword>
<evidence type="ECO:0000256" key="2">
    <source>
        <dbReference type="ARBA" id="ARBA00006537"/>
    </source>
</evidence>
<dbReference type="AlphaFoldDB" id="A0A0G4HNU9"/>
<feature type="transmembrane region" description="Helical" evidence="15">
    <location>
        <begin position="155"/>
        <end position="173"/>
    </location>
</feature>
<evidence type="ECO:0000313" key="16">
    <source>
        <dbReference type="EMBL" id="CEM45837.1"/>
    </source>
</evidence>
<evidence type="ECO:0000256" key="13">
    <source>
        <dbReference type="ARBA" id="ARBA00023303"/>
    </source>
</evidence>
<evidence type="ECO:0000256" key="4">
    <source>
        <dbReference type="ARBA" id="ARBA00022568"/>
    </source>
</evidence>
<keyword evidence="13" id="KW-0407">Ion channel</keyword>
<accession>A0A0G4HNU9</accession>
<evidence type="ECO:0000256" key="3">
    <source>
        <dbReference type="ARBA" id="ARBA00022448"/>
    </source>
</evidence>
<evidence type="ECO:0000256" key="1">
    <source>
        <dbReference type="ARBA" id="ARBA00004477"/>
    </source>
</evidence>
<keyword evidence="6 15" id="KW-0812">Transmembrane</keyword>
<dbReference type="InterPro" id="IPR008559">
    <property type="entry name" value="TMCO1"/>
</dbReference>
<keyword evidence="7" id="KW-0256">Endoplasmic reticulum</keyword>
<keyword evidence="8" id="KW-0106">Calcium</keyword>
<evidence type="ECO:0000256" key="14">
    <source>
        <dbReference type="SAM" id="Coils"/>
    </source>
</evidence>
<proteinExistence type="inferred from homology"/>
<keyword evidence="11" id="KW-0406">Ion transport</keyword>
<evidence type="ECO:0000256" key="6">
    <source>
        <dbReference type="ARBA" id="ARBA00022692"/>
    </source>
</evidence>
<feature type="coiled-coil region" evidence="14">
    <location>
        <begin position="35"/>
        <end position="62"/>
    </location>
</feature>
<evidence type="ECO:0000256" key="10">
    <source>
        <dbReference type="ARBA" id="ARBA00023054"/>
    </source>
</evidence>
<feature type="transmembrane region" description="Helical" evidence="15">
    <location>
        <begin position="15"/>
        <end position="36"/>
    </location>
</feature>
<dbReference type="EMBL" id="CDMZ01003296">
    <property type="protein sequence ID" value="CEM45837.1"/>
    <property type="molecule type" value="Genomic_DNA"/>
</dbReference>
<evidence type="ECO:0000256" key="15">
    <source>
        <dbReference type="SAM" id="Phobius"/>
    </source>
</evidence>
<feature type="transmembrane region" description="Helical" evidence="15">
    <location>
        <begin position="97"/>
        <end position="116"/>
    </location>
</feature>
<keyword evidence="10 14" id="KW-0175">Coiled coil</keyword>
<protein>
    <recommendedName>
        <fullName evidence="17">Calcium load-activated calcium channel</fullName>
    </recommendedName>
</protein>
<evidence type="ECO:0008006" key="17">
    <source>
        <dbReference type="Google" id="ProtNLM"/>
    </source>
</evidence>
<dbReference type="GO" id="GO:0005789">
    <property type="term" value="C:endoplasmic reticulum membrane"/>
    <property type="evidence" value="ECO:0007669"/>
    <property type="project" value="UniProtKB-SubCell"/>
</dbReference>
<comment type="similarity">
    <text evidence="2">Belongs to the TMCO1 family.</text>
</comment>
<dbReference type="InterPro" id="IPR002809">
    <property type="entry name" value="EMC3/TMCO1"/>
</dbReference>
<evidence type="ECO:0000256" key="7">
    <source>
        <dbReference type="ARBA" id="ARBA00022824"/>
    </source>
</evidence>
<gene>
    <name evidence="16" type="ORF">Cvel_7666</name>
</gene>
<keyword evidence="4" id="KW-0109">Calcium transport</keyword>
<keyword evidence="5" id="KW-0107">Calcium channel</keyword>
<keyword evidence="3" id="KW-0813">Transport</keyword>
<dbReference type="PANTHER" id="PTHR20917:SF0">
    <property type="entry name" value="CALCIUM LOAD-ACTIVATED CALCIUM CHANNEL"/>
    <property type="match status" value="1"/>
</dbReference>
<keyword evidence="9 15" id="KW-1133">Transmembrane helix</keyword>
<dbReference type="GO" id="GO:0032469">
    <property type="term" value="P:endoplasmic reticulum calcium ion homeostasis"/>
    <property type="evidence" value="ECO:0007669"/>
    <property type="project" value="InterPro"/>
</dbReference>
<evidence type="ECO:0000256" key="12">
    <source>
        <dbReference type="ARBA" id="ARBA00023136"/>
    </source>
</evidence>
<dbReference type="VEuPathDB" id="CryptoDB:Cvel_7666"/>